<dbReference type="Proteomes" id="UP000315636">
    <property type="component" value="Unassembled WGS sequence"/>
</dbReference>
<keyword evidence="2" id="KW-1185">Reference proteome</keyword>
<sequence length="60" mass="7071">MRRTEKEQTLHAQMIVYGAADPLDHGNPIHEWMSESLTQGRFAYQHAHSCIITDKWVRYD</sequence>
<accession>A0A521CTU1</accession>
<evidence type="ECO:0000313" key="1">
    <source>
        <dbReference type="EMBL" id="SMO62866.1"/>
    </source>
</evidence>
<gene>
    <name evidence="1" type="ORF">SAMN06264849_104179</name>
</gene>
<dbReference type="RefSeq" id="WP_142505243.1">
    <property type="nucleotide sequence ID" value="NZ_FXTI01000004.1"/>
</dbReference>
<organism evidence="1 2">
    <name type="scientific">Melghirimyces algeriensis</name>
    <dbReference type="NCBI Taxonomy" id="910412"/>
    <lineage>
        <taxon>Bacteria</taxon>
        <taxon>Bacillati</taxon>
        <taxon>Bacillota</taxon>
        <taxon>Bacilli</taxon>
        <taxon>Bacillales</taxon>
        <taxon>Thermoactinomycetaceae</taxon>
        <taxon>Melghirimyces</taxon>
    </lineage>
</organism>
<dbReference type="AlphaFoldDB" id="A0A521CTU1"/>
<protein>
    <submittedName>
        <fullName evidence="1">Uncharacterized protein</fullName>
    </submittedName>
</protein>
<reference evidence="1 2" key="1">
    <citation type="submission" date="2017-05" db="EMBL/GenBank/DDBJ databases">
        <authorList>
            <person name="Varghese N."/>
            <person name="Submissions S."/>
        </authorList>
    </citation>
    <scope>NUCLEOTIDE SEQUENCE [LARGE SCALE GENOMIC DNA]</scope>
    <source>
        <strain evidence="1 2">DSM 45474</strain>
    </source>
</reference>
<name>A0A521CTU1_9BACL</name>
<dbReference type="EMBL" id="FXTI01000004">
    <property type="protein sequence ID" value="SMO62866.1"/>
    <property type="molecule type" value="Genomic_DNA"/>
</dbReference>
<proteinExistence type="predicted"/>
<evidence type="ECO:0000313" key="2">
    <source>
        <dbReference type="Proteomes" id="UP000315636"/>
    </source>
</evidence>